<dbReference type="PANTHER" id="PTHR23079:SF14">
    <property type="entry name" value="RNA-DEPENDENT RNA POLYMERASE"/>
    <property type="match status" value="1"/>
</dbReference>
<evidence type="ECO:0000256" key="1">
    <source>
        <dbReference type="RuleBase" id="RU363098"/>
    </source>
</evidence>
<evidence type="ECO:0000313" key="5">
    <source>
        <dbReference type="Proteomes" id="UP000054481"/>
    </source>
</evidence>
<reference evidence="4 5" key="1">
    <citation type="journal article" date="2014" name="Genome Biol. Evol.">
        <title>Comparative genomics and transcriptomics analyses reveal divergent lifestyle features of nematode endoparasitic fungus Hirsutella minnesotensis.</title>
        <authorList>
            <person name="Lai Y."/>
            <person name="Liu K."/>
            <person name="Zhang X."/>
            <person name="Zhang X."/>
            <person name="Li K."/>
            <person name="Wang N."/>
            <person name="Shu C."/>
            <person name="Wu Y."/>
            <person name="Wang C."/>
            <person name="Bushley K.E."/>
            <person name="Xiang M."/>
            <person name="Liu X."/>
        </authorList>
    </citation>
    <scope>NUCLEOTIDE SEQUENCE [LARGE SCALE GENOMIC DNA]</scope>
    <source>
        <strain evidence="4 5">3608</strain>
    </source>
</reference>
<organism evidence="4 5">
    <name type="scientific">Hirsutella minnesotensis 3608</name>
    <dbReference type="NCBI Taxonomy" id="1043627"/>
    <lineage>
        <taxon>Eukaryota</taxon>
        <taxon>Fungi</taxon>
        <taxon>Dikarya</taxon>
        <taxon>Ascomycota</taxon>
        <taxon>Pezizomycotina</taxon>
        <taxon>Sordariomycetes</taxon>
        <taxon>Hypocreomycetidae</taxon>
        <taxon>Hypocreales</taxon>
        <taxon>Ophiocordycipitaceae</taxon>
        <taxon>Hirsutella</taxon>
    </lineage>
</organism>
<dbReference type="Gene3D" id="1.10.8.790">
    <property type="entry name" value="RNA-dependent RNA polymerase, slab domain, helical subdomain-like"/>
    <property type="match status" value="1"/>
</dbReference>
<keyword evidence="1" id="KW-0808">Transferase</keyword>
<dbReference type="Pfam" id="PF05183">
    <property type="entry name" value="RdRP"/>
    <property type="match status" value="1"/>
</dbReference>
<dbReference type="GO" id="GO:0030422">
    <property type="term" value="P:siRNA processing"/>
    <property type="evidence" value="ECO:0007669"/>
    <property type="project" value="TreeGrafter"/>
</dbReference>
<protein>
    <recommendedName>
        <fullName evidence="1">RNA-dependent RNA polymerase</fullName>
        <ecNumber evidence="1">2.7.7.48</ecNumber>
    </recommendedName>
</protein>
<keyword evidence="1" id="KW-0696">RNA-directed RNA polymerase</keyword>
<dbReference type="PANTHER" id="PTHR23079">
    <property type="entry name" value="RNA-DEPENDENT RNA POLYMERASE"/>
    <property type="match status" value="1"/>
</dbReference>
<dbReference type="AlphaFoldDB" id="A0A0F7ZQ00"/>
<feature type="domain" description="RDRP core" evidence="3">
    <location>
        <begin position="453"/>
        <end position="909"/>
    </location>
</feature>
<sequence>MDERPSIEGFEKLLGELREEFGLEIKPRSAHLSSVERHKSGTRDDLYNKLRQLHFCNQETLPGSIETFRRQVQQLGLPGRQQQSVAAHQTSRENLFWRILVSAERQPHQSVKRSVDGTARSVVGRLPNGGRANESPSRLGEQSPQPYQRQSSIVAEADSTFTSSTSVDRSFESRTNEIHAASNVQPGIQKSTHVCSGHPGSTSEFLLAAEEFRKYFASSPESRRFEICPRASGLRSMESRLEGVWCEHSRIEGQELLLTRKAADLQCTSSQDVAFPIAWEIWRFLKHAGVDESKYNMMQSRINKWCDQKEFRSDHASMEIFKKGLPHPTDEHVWKIAMERSRDKSKAQGKDQGKDVVLTGKLLLNESKNGPGYLFRPNPLKLDRSHRLGRKYGADRFLEVEMESPSITTSEICHSNPDCLSVKMLCQWLVGNDHVFLGRRWVPFFLNDVKSKKRNKRKSNGLSRTYETVVLESMQIHTGNRLFGLEGKTEMADGIGQCSRSVLHKVAEALNYPTPPPTAFQARIGGAKGVWTVDLQDDGEQDWIRTYQSQEKWKCDATDEHHRTIEVVSWPRLAKPARLNEQFIRILDEQAKDRQKMRDTIAHHLKRSFITEVEDLIEAFHDVDKLRQVVHRYKQSRANDPDGEEIPFVGGLPDSCEDILCQFADVGFRPDKLTLMFEGYRKFAGKILERLRDRAHISIPQSTTLLMTADFQSILEEGEVHISLDGTSELSMPELGIDILVGRSPAHLPSDIQKVRAIFHPKLRGLTNQAVFSTKGKTPLASLLSGGDYDGDQALFIFDADIVDNFENAPMRDDPGLDPIKMGFLPRLGLTVKELRDSNPNFELTSRTYIYLGFLFNMPGSLLGIVTKHKETECDKNGSISDDFAISMSNLLSYLVDRRKQGFFFSQQDWGRFRERVSTKRKIDAVSLPAKNSTDQMVNGVKTARPYDEDLTRLYNCWEKAFENSAVAKEVRVHLNRELTTLEHYWDTLRPGDGNFKSFSAVACEKWAAIAPPKTLQTEDLVISLLVPEPSEALSGWSLLKASLTFKKFYEKKPKLPWRVAGQQLLYLKCVRTAERSGGMPFFLTSKAYMSYRPRKSMVARLAEEAVDAEMQ</sequence>
<feature type="region of interest" description="Disordered" evidence="2">
    <location>
        <begin position="110"/>
        <end position="169"/>
    </location>
</feature>
<feature type="compositionally biased region" description="Polar residues" evidence="2">
    <location>
        <begin position="134"/>
        <end position="168"/>
    </location>
</feature>
<name>A0A0F7ZQ00_9HYPO</name>
<gene>
    <name evidence="4" type="ORF">HIM_04114</name>
</gene>
<accession>A0A0F7ZQ00</accession>
<evidence type="ECO:0000313" key="4">
    <source>
        <dbReference type="EMBL" id="KJZ76385.1"/>
    </source>
</evidence>
<keyword evidence="1" id="KW-0694">RNA-binding</keyword>
<dbReference type="GO" id="GO:0031380">
    <property type="term" value="C:nuclear RNA-directed RNA polymerase complex"/>
    <property type="evidence" value="ECO:0007669"/>
    <property type="project" value="TreeGrafter"/>
</dbReference>
<comment type="catalytic activity">
    <reaction evidence="1">
        <text>RNA(n) + a ribonucleoside 5'-triphosphate = RNA(n+1) + diphosphate</text>
        <dbReference type="Rhea" id="RHEA:21248"/>
        <dbReference type="Rhea" id="RHEA-COMP:14527"/>
        <dbReference type="Rhea" id="RHEA-COMP:17342"/>
        <dbReference type="ChEBI" id="CHEBI:33019"/>
        <dbReference type="ChEBI" id="CHEBI:61557"/>
        <dbReference type="ChEBI" id="CHEBI:140395"/>
        <dbReference type="EC" id="2.7.7.48"/>
    </reaction>
</comment>
<dbReference type="GO" id="GO:0003723">
    <property type="term" value="F:RNA binding"/>
    <property type="evidence" value="ECO:0007669"/>
    <property type="project" value="UniProtKB-KW"/>
</dbReference>
<dbReference type="InterPro" id="IPR057596">
    <property type="entry name" value="RDRP_core"/>
</dbReference>
<keyword evidence="1" id="KW-0548">Nucleotidyltransferase</keyword>
<dbReference type="Proteomes" id="UP000054481">
    <property type="component" value="Unassembled WGS sequence"/>
</dbReference>
<evidence type="ECO:0000259" key="3">
    <source>
        <dbReference type="Pfam" id="PF05183"/>
    </source>
</evidence>
<keyword evidence="5" id="KW-1185">Reference proteome</keyword>
<evidence type="ECO:0000256" key="2">
    <source>
        <dbReference type="SAM" id="MobiDB-lite"/>
    </source>
</evidence>
<dbReference type="EC" id="2.7.7.48" evidence="1"/>
<comment type="similarity">
    <text evidence="1">Belongs to the RdRP family.</text>
</comment>
<dbReference type="EMBL" id="KQ030511">
    <property type="protein sequence ID" value="KJZ76385.1"/>
    <property type="molecule type" value="Genomic_DNA"/>
</dbReference>
<dbReference type="InterPro" id="IPR007855">
    <property type="entry name" value="RDRP"/>
</dbReference>
<dbReference type="OrthoDB" id="10055769at2759"/>
<dbReference type="GO" id="GO:0003968">
    <property type="term" value="F:RNA-directed RNA polymerase activity"/>
    <property type="evidence" value="ECO:0007669"/>
    <property type="project" value="UniProtKB-KW"/>
</dbReference>
<proteinExistence type="inferred from homology"/>